<dbReference type="Proteomes" id="UP001302222">
    <property type="component" value="Unassembled WGS sequence"/>
</dbReference>
<organism evidence="1 2">
    <name type="scientific">Arcicella lustrica</name>
    <dbReference type="NCBI Taxonomy" id="2984196"/>
    <lineage>
        <taxon>Bacteria</taxon>
        <taxon>Pseudomonadati</taxon>
        <taxon>Bacteroidota</taxon>
        <taxon>Cytophagia</taxon>
        <taxon>Cytophagales</taxon>
        <taxon>Flectobacillaceae</taxon>
        <taxon>Arcicella</taxon>
    </lineage>
</organism>
<protein>
    <submittedName>
        <fullName evidence="1">DUF2281 domain-containing protein</fullName>
    </submittedName>
</protein>
<evidence type="ECO:0000313" key="2">
    <source>
        <dbReference type="Proteomes" id="UP001302222"/>
    </source>
</evidence>
<comment type="caution">
    <text evidence="1">The sequence shown here is derived from an EMBL/GenBank/DDBJ whole genome shotgun (WGS) entry which is preliminary data.</text>
</comment>
<name>A0ABU5SHS6_9BACT</name>
<dbReference type="EMBL" id="JAYGIM010000007">
    <property type="protein sequence ID" value="MEA5426786.1"/>
    <property type="molecule type" value="Genomic_DNA"/>
</dbReference>
<dbReference type="RefSeq" id="WP_323258222.1">
    <property type="nucleotide sequence ID" value="NZ_JAYGIM010000007.1"/>
</dbReference>
<keyword evidence="2" id="KW-1185">Reference proteome</keyword>
<gene>
    <name evidence="1" type="ORF">VB798_09395</name>
</gene>
<proteinExistence type="predicted"/>
<sequence length="71" mass="8094">MLTTIEGIYENGQVIFNELPPVKNKSKVLITFVEEIEASIKVKKRLFGTLKGTLHVPADFNEPLDDLKEYM</sequence>
<evidence type="ECO:0000313" key="1">
    <source>
        <dbReference type="EMBL" id="MEA5426786.1"/>
    </source>
</evidence>
<reference evidence="1 2" key="1">
    <citation type="submission" date="2023-12" db="EMBL/GenBank/DDBJ databases">
        <title>Novel species of the genus Arcicella isolated from rivers.</title>
        <authorList>
            <person name="Lu H."/>
        </authorList>
    </citation>
    <scope>NUCLEOTIDE SEQUENCE [LARGE SCALE GENOMIC DNA]</scope>
    <source>
        <strain evidence="1 2">DC25W</strain>
    </source>
</reference>
<accession>A0ABU5SHS6</accession>